<protein>
    <submittedName>
        <fullName evidence="2">Integrase core domain-containing protein</fullName>
    </submittedName>
</protein>
<keyword evidence="3" id="KW-1185">Reference proteome</keyword>
<gene>
    <name evidence="2" type="ORF">SAMN04489758_12122</name>
</gene>
<dbReference type="GO" id="GO:0015074">
    <property type="term" value="P:DNA integration"/>
    <property type="evidence" value="ECO:0007669"/>
    <property type="project" value="InterPro"/>
</dbReference>
<dbReference type="Pfam" id="PF13683">
    <property type="entry name" value="rve_3"/>
    <property type="match status" value="1"/>
</dbReference>
<dbReference type="AlphaFoldDB" id="A0A1I0FPN9"/>
<dbReference type="SUPFAM" id="SSF53098">
    <property type="entry name" value="Ribonuclease H-like"/>
    <property type="match status" value="1"/>
</dbReference>
<dbReference type="InterPro" id="IPR036397">
    <property type="entry name" value="RNaseH_sf"/>
</dbReference>
<evidence type="ECO:0000259" key="1">
    <source>
        <dbReference type="Pfam" id="PF13683"/>
    </source>
</evidence>
<dbReference type="InterPro" id="IPR012337">
    <property type="entry name" value="RNaseH-like_sf"/>
</dbReference>
<evidence type="ECO:0000313" key="2">
    <source>
        <dbReference type="EMBL" id="SET60241.1"/>
    </source>
</evidence>
<dbReference type="GO" id="GO:0003676">
    <property type="term" value="F:nucleic acid binding"/>
    <property type="evidence" value="ECO:0007669"/>
    <property type="project" value="InterPro"/>
</dbReference>
<dbReference type="InterPro" id="IPR001584">
    <property type="entry name" value="Integrase_cat-core"/>
</dbReference>
<name>A0A1I0FPN9_9FIRM</name>
<feature type="domain" description="Integrase catalytic" evidence="1">
    <location>
        <begin position="2"/>
        <end position="66"/>
    </location>
</feature>
<dbReference type="EMBL" id="FOIN01000021">
    <property type="protein sequence ID" value="SET60241.1"/>
    <property type="molecule type" value="Genomic_DNA"/>
</dbReference>
<accession>A0A1I0FPN9</accession>
<dbReference type="RefSeq" id="WP_211283637.1">
    <property type="nucleotide sequence ID" value="NZ_CAOTJC010000106.1"/>
</dbReference>
<dbReference type="Proteomes" id="UP000198558">
    <property type="component" value="Unassembled WGS sequence"/>
</dbReference>
<dbReference type="Gene3D" id="3.30.420.10">
    <property type="entry name" value="Ribonuclease H-like superfamily/Ribonuclease H"/>
    <property type="match status" value="1"/>
</dbReference>
<dbReference type="PANTHER" id="PTHR46889:SF4">
    <property type="entry name" value="TRANSPOSASE INSO FOR INSERTION SEQUENCE ELEMENT IS911B-RELATED"/>
    <property type="match status" value="1"/>
</dbReference>
<reference evidence="3" key="1">
    <citation type="submission" date="2016-10" db="EMBL/GenBank/DDBJ databases">
        <authorList>
            <person name="Varghese N."/>
            <person name="Submissions S."/>
        </authorList>
    </citation>
    <scope>NUCLEOTIDE SEQUENCE [LARGE SCALE GENOMIC DNA]</scope>
    <source>
        <strain evidence="3">DSM 1551</strain>
    </source>
</reference>
<proteinExistence type="predicted"/>
<dbReference type="InterPro" id="IPR050900">
    <property type="entry name" value="Transposase_IS3/IS150/IS904"/>
</dbReference>
<sequence length="90" mass="11097">MKRSYSKKGTPWDNACIESFHALIKREWLNRYKIWDYQQAKRLIFEYIETFYNTIRIHKRCDYLSPDTYEKEYYANQTIKSKLNNNNISV</sequence>
<dbReference type="PANTHER" id="PTHR46889">
    <property type="entry name" value="TRANSPOSASE INSF FOR INSERTION SEQUENCE IS3B-RELATED"/>
    <property type="match status" value="1"/>
</dbReference>
<evidence type="ECO:0000313" key="3">
    <source>
        <dbReference type="Proteomes" id="UP000198558"/>
    </source>
</evidence>
<organism evidence="2 3">
    <name type="scientific">Thomasclavelia cocleata</name>
    <dbReference type="NCBI Taxonomy" id="69824"/>
    <lineage>
        <taxon>Bacteria</taxon>
        <taxon>Bacillati</taxon>
        <taxon>Bacillota</taxon>
        <taxon>Erysipelotrichia</taxon>
        <taxon>Erysipelotrichales</taxon>
        <taxon>Coprobacillaceae</taxon>
        <taxon>Thomasclavelia</taxon>
    </lineage>
</organism>
<dbReference type="GeneID" id="78289787"/>